<feature type="transmembrane region" description="Helical" evidence="1">
    <location>
        <begin position="360"/>
        <end position="380"/>
    </location>
</feature>
<dbReference type="EMBL" id="JAUKVY010000007">
    <property type="protein sequence ID" value="MDO1533108.1"/>
    <property type="molecule type" value="Genomic_DNA"/>
</dbReference>
<feature type="transmembrane region" description="Helical" evidence="1">
    <location>
        <begin position="1018"/>
        <end position="1039"/>
    </location>
</feature>
<dbReference type="SUPFAM" id="SSF82693">
    <property type="entry name" value="Multidrug efflux transporter AcrB pore domain, PN1, PN2, PC1 and PC2 subdomains"/>
    <property type="match status" value="2"/>
</dbReference>
<feature type="transmembrane region" description="Helical" evidence="1">
    <location>
        <begin position="987"/>
        <end position="1006"/>
    </location>
</feature>
<organism evidence="2 3">
    <name type="scientific">Variovorax ginsengisoli</name>
    <dbReference type="NCBI Taxonomy" id="363844"/>
    <lineage>
        <taxon>Bacteria</taxon>
        <taxon>Pseudomonadati</taxon>
        <taxon>Pseudomonadota</taxon>
        <taxon>Betaproteobacteria</taxon>
        <taxon>Burkholderiales</taxon>
        <taxon>Comamonadaceae</taxon>
        <taxon>Variovorax</taxon>
    </lineage>
</organism>
<protein>
    <submittedName>
        <fullName evidence="2">Efflux RND transporter permease subunit</fullName>
    </submittedName>
</protein>
<gene>
    <name evidence="2" type="ORF">Q2T77_12485</name>
</gene>
<dbReference type="InterPro" id="IPR027463">
    <property type="entry name" value="AcrB_DN_DC_subdom"/>
</dbReference>
<evidence type="ECO:0000313" key="3">
    <source>
        <dbReference type="Proteomes" id="UP001169027"/>
    </source>
</evidence>
<evidence type="ECO:0000256" key="1">
    <source>
        <dbReference type="SAM" id="Phobius"/>
    </source>
</evidence>
<keyword evidence="1" id="KW-1133">Transmembrane helix</keyword>
<keyword evidence="3" id="KW-1185">Reference proteome</keyword>
<dbReference type="Proteomes" id="UP001169027">
    <property type="component" value="Unassembled WGS sequence"/>
</dbReference>
<dbReference type="InterPro" id="IPR001036">
    <property type="entry name" value="Acrflvin-R"/>
</dbReference>
<feature type="transmembrane region" description="Helical" evidence="1">
    <location>
        <begin position="329"/>
        <end position="353"/>
    </location>
</feature>
<dbReference type="SUPFAM" id="SSF82714">
    <property type="entry name" value="Multidrug efflux transporter AcrB TolC docking domain, DN and DC subdomains"/>
    <property type="match status" value="2"/>
</dbReference>
<feature type="transmembrane region" description="Helical" evidence="1">
    <location>
        <begin position="386"/>
        <end position="410"/>
    </location>
</feature>
<name>A0ABT8S2P7_9BURK</name>
<reference evidence="2" key="1">
    <citation type="submission" date="2023-06" db="EMBL/GenBank/DDBJ databases">
        <authorList>
            <person name="Jiang Y."/>
            <person name="Liu Q."/>
        </authorList>
    </citation>
    <scope>NUCLEOTIDE SEQUENCE</scope>
    <source>
        <strain evidence="2">CGMCC 1.12090</strain>
    </source>
</reference>
<dbReference type="Gene3D" id="3.30.70.1430">
    <property type="entry name" value="Multidrug efflux transporter AcrB pore domain"/>
    <property type="match status" value="2"/>
</dbReference>
<evidence type="ECO:0000313" key="2">
    <source>
        <dbReference type="EMBL" id="MDO1533108.1"/>
    </source>
</evidence>
<dbReference type="Gene3D" id="3.30.2090.10">
    <property type="entry name" value="Multidrug efflux transporter AcrB TolC docking domain, DN and DC subdomains"/>
    <property type="match status" value="2"/>
</dbReference>
<dbReference type="PANTHER" id="PTHR32063:SF8">
    <property type="entry name" value="CATION EFFLUX PROTEIN"/>
    <property type="match status" value="1"/>
</dbReference>
<comment type="caution">
    <text evidence="2">The sequence shown here is derived from an EMBL/GenBank/DDBJ whole genome shotgun (WGS) entry which is preliminary data.</text>
</comment>
<dbReference type="Gene3D" id="3.30.70.1440">
    <property type="entry name" value="Multidrug efflux transporter AcrB pore domain"/>
    <property type="match status" value="1"/>
</dbReference>
<feature type="transmembrane region" description="Helical" evidence="1">
    <location>
        <begin position="537"/>
        <end position="555"/>
    </location>
</feature>
<feature type="transmembrane region" description="Helical" evidence="1">
    <location>
        <begin position="12"/>
        <end position="33"/>
    </location>
</feature>
<feature type="transmembrane region" description="Helical" evidence="1">
    <location>
        <begin position="908"/>
        <end position="930"/>
    </location>
</feature>
<keyword evidence="1" id="KW-0472">Membrane</keyword>
<feature type="transmembrane region" description="Helical" evidence="1">
    <location>
        <begin position="431"/>
        <end position="452"/>
    </location>
</feature>
<proteinExistence type="predicted"/>
<keyword evidence="1" id="KW-0812">Transmembrane</keyword>
<dbReference type="Pfam" id="PF00873">
    <property type="entry name" value="ACR_tran"/>
    <property type="match status" value="1"/>
</dbReference>
<dbReference type="Gene3D" id="3.30.70.1320">
    <property type="entry name" value="Multidrug efflux transporter AcrB pore domain like"/>
    <property type="match status" value="1"/>
</dbReference>
<sequence length="1068" mass="113456">MSMVQLALRRPYTFIVMAMLIVLATPFVLLRMATDIFPEINIPVISIIWNYGGLPAQEMGQRIAGQTERSLTTTVSDIEHIESQSLAGVTVIKVFFQPTANIETAIAQVVASMQTQVRQLPPGITPPLVIKYSASSIPVIQLALSSPTRPENALFDAAVNQLRPQLITIPGVAVPFPYGGKNRLISVDLDTQALQARGLSPADVVNAVNAQNLILPSGTAKFGATEYSVRLNGSPEVLAGLNDLPVRTAAGATTYLRDVANVRDGFSPQTNVVRQDGVRGVLLSVLKNGGASTLDIVANLRALLPVAAQGMPADIKVTPLFDQSVFVKAAVQGVVAEAVIAAALTAAMVLLFLGNWRSTLIIALTIPLSILASILALYALGQTLNLMTLGGLALSVGILVDQAIVTIENIERHLHMGTELNQAILVGAGEIGPAAFVSTLCICIVFVPMFFLSGVAKFLFVPLAMAVVFAMLASYLLSRTLVPTLVMLLMGKQPHAAGKGKASLLQRVYRSFDRRFERVRRAYTLVLSALLARRGRFIVLFLGFCLLSCLLYPVLGRDFFPSVDAGQIRLHMRAPTGTRIEETARLADEVEAAIRELVPKDQLETILDNLGVPNSGINLSYSNAGTIGTLDGEILLSLRDGHRPTEEFVSLLRAELPKRFPGTEFFFQPADIVTQILNFGLPAAIDVQFSGNDVAGNAARAAELVKAIRKIPGAVDAHVHQRLDGPGLNLQMDRSRLQQFGLTAQNVGQNVLIALSGSSQTQPAFWLNPQNGVVYNIAVQTPQYAVDSLDSLLNLPIGGGGAAGNAPPQLLGNLVEAQQGRQPAVVSRYNIQPVVDVYVSVQGTDLASVATKVQALVDEMRPRLARGRQVAVRGQVQTMQSSFIGLGVGLAMAIVLVYLLIVVTFQSWLDAAIIITALPAALAGIAWMLFITGTTLSVPALTGAIMTMGVATANSILLVAFARERLAAGIPPLSAALEAGATRIRPVLMTALAMIIGMIPMALGLGEGAEQNAPLGRAVIGGLLFATVSTLFFVPAVYAEIHSRRAHRQAARDAAAAPHSLGAAPQET</sequence>
<feature type="transmembrane region" description="Helical" evidence="1">
    <location>
        <begin position="883"/>
        <end position="901"/>
    </location>
</feature>
<dbReference type="SUPFAM" id="SSF82866">
    <property type="entry name" value="Multidrug efflux transporter AcrB transmembrane domain"/>
    <property type="match status" value="2"/>
</dbReference>
<accession>A0ABT8S2P7</accession>
<dbReference type="RefSeq" id="WP_301809140.1">
    <property type="nucleotide sequence ID" value="NZ_JAUJZH010000007.1"/>
</dbReference>
<dbReference type="PANTHER" id="PTHR32063">
    <property type="match status" value="1"/>
</dbReference>
<dbReference type="Gene3D" id="1.20.1640.10">
    <property type="entry name" value="Multidrug efflux transporter AcrB transmembrane domain"/>
    <property type="match status" value="2"/>
</dbReference>
<feature type="transmembrane region" description="Helical" evidence="1">
    <location>
        <begin position="936"/>
        <end position="961"/>
    </location>
</feature>
<feature type="transmembrane region" description="Helical" evidence="1">
    <location>
        <begin position="458"/>
        <end position="477"/>
    </location>
</feature>
<dbReference type="PRINTS" id="PR00702">
    <property type="entry name" value="ACRIFLAVINRP"/>
</dbReference>